<organism evidence="2 3">
    <name type="scientific">Trifolium medium</name>
    <dbReference type="NCBI Taxonomy" id="97028"/>
    <lineage>
        <taxon>Eukaryota</taxon>
        <taxon>Viridiplantae</taxon>
        <taxon>Streptophyta</taxon>
        <taxon>Embryophyta</taxon>
        <taxon>Tracheophyta</taxon>
        <taxon>Spermatophyta</taxon>
        <taxon>Magnoliopsida</taxon>
        <taxon>eudicotyledons</taxon>
        <taxon>Gunneridae</taxon>
        <taxon>Pentapetalae</taxon>
        <taxon>rosids</taxon>
        <taxon>fabids</taxon>
        <taxon>Fabales</taxon>
        <taxon>Fabaceae</taxon>
        <taxon>Papilionoideae</taxon>
        <taxon>50 kb inversion clade</taxon>
        <taxon>NPAAA clade</taxon>
        <taxon>Hologalegina</taxon>
        <taxon>IRL clade</taxon>
        <taxon>Trifolieae</taxon>
        <taxon>Trifolium</taxon>
    </lineage>
</organism>
<dbReference type="InterPro" id="IPR005162">
    <property type="entry name" value="Retrotrans_gag_dom"/>
</dbReference>
<proteinExistence type="predicted"/>
<keyword evidence="3" id="KW-1185">Reference proteome</keyword>
<dbReference type="AlphaFoldDB" id="A0A392Q4I1"/>
<name>A0A392Q4I1_9FABA</name>
<comment type="caution">
    <text evidence="2">The sequence shown here is derived from an EMBL/GenBank/DDBJ whole genome shotgun (WGS) entry which is preliminary data.</text>
</comment>
<sequence length="108" mass="12219">MFISGAEYALSCKIFAGTLKDVAHKWIARLPARSVTSFEDLATRFVAQFTANSEKPFLLADLFRGPIGDQHVNFEFFPKRFEIRIEISYRSSTLSESVNLLLKLGNTN</sequence>
<dbReference type="EMBL" id="LXQA010111117">
    <property type="protein sequence ID" value="MCI18630.1"/>
    <property type="molecule type" value="Genomic_DNA"/>
</dbReference>
<evidence type="ECO:0000259" key="1">
    <source>
        <dbReference type="Pfam" id="PF03732"/>
    </source>
</evidence>
<feature type="domain" description="Retrotransposon gag" evidence="1">
    <location>
        <begin position="13"/>
        <end position="62"/>
    </location>
</feature>
<protein>
    <recommendedName>
        <fullName evidence="1">Retrotransposon gag domain-containing protein</fullName>
    </recommendedName>
</protein>
<reference evidence="2 3" key="1">
    <citation type="journal article" date="2018" name="Front. Plant Sci.">
        <title>Red Clover (Trifolium pratense) and Zigzag Clover (T. medium) - A Picture of Genomic Similarities and Differences.</title>
        <authorList>
            <person name="Dluhosova J."/>
            <person name="Istvanek J."/>
            <person name="Nedelnik J."/>
            <person name="Repkova J."/>
        </authorList>
    </citation>
    <scope>NUCLEOTIDE SEQUENCE [LARGE SCALE GENOMIC DNA]</scope>
    <source>
        <strain evidence="3">cv. 10/8</strain>
        <tissue evidence="2">Leaf</tissue>
    </source>
</reference>
<dbReference type="Proteomes" id="UP000265520">
    <property type="component" value="Unassembled WGS sequence"/>
</dbReference>
<dbReference type="Pfam" id="PF03732">
    <property type="entry name" value="Retrotrans_gag"/>
    <property type="match status" value="1"/>
</dbReference>
<accession>A0A392Q4I1</accession>
<evidence type="ECO:0000313" key="2">
    <source>
        <dbReference type="EMBL" id="MCI18630.1"/>
    </source>
</evidence>
<evidence type="ECO:0000313" key="3">
    <source>
        <dbReference type="Proteomes" id="UP000265520"/>
    </source>
</evidence>